<evidence type="ECO:0000256" key="5">
    <source>
        <dbReference type="ARBA" id="ARBA00022801"/>
    </source>
</evidence>
<dbReference type="Proteomes" id="UP001314170">
    <property type="component" value="Unassembled WGS sequence"/>
</dbReference>
<evidence type="ECO:0000256" key="3">
    <source>
        <dbReference type="ARBA" id="ARBA00022512"/>
    </source>
</evidence>
<gene>
    <name evidence="10" type="ORF">DCAF_LOCUS22845</name>
</gene>
<evidence type="ECO:0000256" key="9">
    <source>
        <dbReference type="SAM" id="SignalP"/>
    </source>
</evidence>
<dbReference type="InterPro" id="IPR012334">
    <property type="entry name" value="Pectin_lyas_fold"/>
</dbReference>
<dbReference type="InterPro" id="IPR011050">
    <property type="entry name" value="Pectin_lyase_fold/virulence"/>
</dbReference>
<evidence type="ECO:0008006" key="12">
    <source>
        <dbReference type="Google" id="ProtNLM"/>
    </source>
</evidence>
<evidence type="ECO:0000256" key="7">
    <source>
        <dbReference type="ARBA" id="ARBA00023316"/>
    </source>
</evidence>
<dbReference type="InterPro" id="IPR000743">
    <property type="entry name" value="Glyco_hydro_28"/>
</dbReference>
<reference evidence="10 11" key="1">
    <citation type="submission" date="2024-01" db="EMBL/GenBank/DDBJ databases">
        <authorList>
            <person name="Waweru B."/>
        </authorList>
    </citation>
    <scope>NUCLEOTIDE SEQUENCE [LARGE SCALE GENOMIC DNA]</scope>
</reference>
<dbReference type="GO" id="GO:0005975">
    <property type="term" value="P:carbohydrate metabolic process"/>
    <property type="evidence" value="ECO:0007669"/>
    <property type="project" value="InterPro"/>
</dbReference>
<evidence type="ECO:0000313" key="10">
    <source>
        <dbReference type="EMBL" id="CAK7350119.1"/>
    </source>
</evidence>
<evidence type="ECO:0000256" key="4">
    <source>
        <dbReference type="ARBA" id="ARBA00022525"/>
    </source>
</evidence>
<dbReference type="EMBL" id="CAWUPB010001184">
    <property type="protein sequence ID" value="CAK7350119.1"/>
    <property type="molecule type" value="Genomic_DNA"/>
</dbReference>
<name>A0AAV1SJP7_9ROSI</name>
<feature type="chain" id="PRO_5043516739" description="Exopolygalacturonase" evidence="9">
    <location>
        <begin position="26"/>
        <end position="279"/>
    </location>
</feature>
<proteinExistence type="inferred from homology"/>
<dbReference type="Pfam" id="PF00295">
    <property type="entry name" value="Glyco_hydro_28"/>
    <property type="match status" value="1"/>
</dbReference>
<organism evidence="10 11">
    <name type="scientific">Dovyalis caffra</name>
    <dbReference type="NCBI Taxonomy" id="77055"/>
    <lineage>
        <taxon>Eukaryota</taxon>
        <taxon>Viridiplantae</taxon>
        <taxon>Streptophyta</taxon>
        <taxon>Embryophyta</taxon>
        <taxon>Tracheophyta</taxon>
        <taxon>Spermatophyta</taxon>
        <taxon>Magnoliopsida</taxon>
        <taxon>eudicotyledons</taxon>
        <taxon>Gunneridae</taxon>
        <taxon>Pentapetalae</taxon>
        <taxon>rosids</taxon>
        <taxon>fabids</taxon>
        <taxon>Malpighiales</taxon>
        <taxon>Salicaceae</taxon>
        <taxon>Flacourtieae</taxon>
        <taxon>Dovyalis</taxon>
    </lineage>
</organism>
<dbReference type="GO" id="GO:0004650">
    <property type="term" value="F:polygalacturonase activity"/>
    <property type="evidence" value="ECO:0007669"/>
    <property type="project" value="InterPro"/>
</dbReference>
<evidence type="ECO:0000313" key="11">
    <source>
        <dbReference type="Proteomes" id="UP001314170"/>
    </source>
</evidence>
<keyword evidence="3" id="KW-0134">Cell wall</keyword>
<evidence type="ECO:0000256" key="2">
    <source>
        <dbReference type="ARBA" id="ARBA00008834"/>
    </source>
</evidence>
<feature type="signal peptide" evidence="9">
    <location>
        <begin position="1"/>
        <end position="25"/>
    </location>
</feature>
<evidence type="ECO:0000256" key="6">
    <source>
        <dbReference type="ARBA" id="ARBA00023295"/>
    </source>
</evidence>
<comment type="caution">
    <text evidence="10">The sequence shown here is derived from an EMBL/GenBank/DDBJ whole genome shotgun (WGS) entry which is preliminary data.</text>
</comment>
<keyword evidence="11" id="KW-1185">Reference proteome</keyword>
<keyword evidence="5 8" id="KW-0378">Hydrolase</keyword>
<evidence type="ECO:0000256" key="8">
    <source>
        <dbReference type="RuleBase" id="RU361169"/>
    </source>
</evidence>
<comment type="similarity">
    <text evidence="2 8">Belongs to the glycosyl hydrolase 28 family.</text>
</comment>
<keyword evidence="4" id="KW-0964">Secreted</keyword>
<keyword evidence="9" id="KW-0732">Signal</keyword>
<sequence length="279" mass="31175">MGLILASVRLFFLTSLLALVTAVGANNGYKAFNVKKYGAISDGKTENSKAFLKAWTDACQWHGKAMVLIPPGVYILDSVLFSGECNGYMAFYLKGILKPKGNLQTYDQWITFRYVNGFFMGGGGFLDGEGYKLWNRNDCQKNNNCHPLAISLRLEFIENGKISHIRSINSQNAHISLFGCININMSKLRLSAPDYCPYPPCDMATPSRIQIKDITFNNIWGTSESKVAVTLNCSRTVPCKNIQLKDINLFRRHGDNSVWSLCSNVRGISYGHQRPPSCF</sequence>
<keyword evidence="6 8" id="KW-0326">Glycosidase</keyword>
<dbReference type="GO" id="GO:0071555">
    <property type="term" value="P:cell wall organization"/>
    <property type="evidence" value="ECO:0007669"/>
    <property type="project" value="UniProtKB-KW"/>
</dbReference>
<dbReference type="Gene3D" id="2.160.20.10">
    <property type="entry name" value="Single-stranded right-handed beta-helix, Pectin lyase-like"/>
    <property type="match status" value="2"/>
</dbReference>
<dbReference type="PANTHER" id="PTHR31375">
    <property type="match status" value="1"/>
</dbReference>
<evidence type="ECO:0000256" key="1">
    <source>
        <dbReference type="ARBA" id="ARBA00004191"/>
    </source>
</evidence>
<keyword evidence="7" id="KW-0961">Cell wall biogenesis/degradation</keyword>
<dbReference type="AlphaFoldDB" id="A0AAV1SJP7"/>
<protein>
    <recommendedName>
        <fullName evidence="12">Exopolygalacturonase</fullName>
    </recommendedName>
</protein>
<accession>A0AAV1SJP7</accession>
<comment type="subcellular location">
    <subcellularLocation>
        <location evidence="1">Secreted</location>
        <location evidence="1">Cell wall</location>
    </subcellularLocation>
</comment>
<dbReference type="SUPFAM" id="SSF51126">
    <property type="entry name" value="Pectin lyase-like"/>
    <property type="match status" value="1"/>
</dbReference>